<evidence type="ECO:0000313" key="2">
    <source>
        <dbReference type="WBParaSite" id="MBELARI_LOCUS260"/>
    </source>
</evidence>
<dbReference type="WBParaSite" id="MBELARI_LOCUS260">
    <property type="protein sequence ID" value="MBELARI_LOCUS260"/>
    <property type="gene ID" value="MBELARI_LOCUS260"/>
</dbReference>
<evidence type="ECO:0000313" key="1">
    <source>
        <dbReference type="Proteomes" id="UP000887575"/>
    </source>
</evidence>
<organism evidence="1 2">
    <name type="scientific">Mesorhabditis belari</name>
    <dbReference type="NCBI Taxonomy" id="2138241"/>
    <lineage>
        <taxon>Eukaryota</taxon>
        <taxon>Metazoa</taxon>
        <taxon>Ecdysozoa</taxon>
        <taxon>Nematoda</taxon>
        <taxon>Chromadorea</taxon>
        <taxon>Rhabditida</taxon>
        <taxon>Rhabditina</taxon>
        <taxon>Rhabditomorpha</taxon>
        <taxon>Rhabditoidea</taxon>
        <taxon>Rhabditidae</taxon>
        <taxon>Mesorhabditinae</taxon>
        <taxon>Mesorhabditis</taxon>
    </lineage>
</organism>
<dbReference type="Proteomes" id="UP000887575">
    <property type="component" value="Unassembled WGS sequence"/>
</dbReference>
<accession>A0AAF3F6R8</accession>
<sequence>MSTISRTVHLLVMGRCARFTSLRRLSDIDYSKEKPTPWQLEHIQTRLIDTTPHFFRQRIDYTFYHRDVVLENQIIGRTIRGRDMMMHHFGFFSVMLKMACPHIEMECVDCHPQIEDGTVRLRWRIKYVSWLRLAFNPLLFRFNYRLKNLSWYDGYSVLDVDGNGDVYKMTVQKSRRDESYLLKGAENLKKTLEKAVVPKPASTVNSTKDESQKR</sequence>
<dbReference type="Pfam" id="PF10184">
    <property type="entry name" value="DUF2358"/>
    <property type="match status" value="1"/>
</dbReference>
<name>A0AAF3F6R8_9BILA</name>
<proteinExistence type="predicted"/>
<protein>
    <submittedName>
        <fullName evidence="2">Uncharacterized protein</fullName>
    </submittedName>
</protein>
<keyword evidence="1" id="KW-1185">Reference proteome</keyword>
<dbReference type="PANTHER" id="PTHR31094">
    <property type="entry name" value="RIKEN CDNA 2310061I04 GENE"/>
    <property type="match status" value="1"/>
</dbReference>
<dbReference type="AlphaFoldDB" id="A0AAF3F6R8"/>
<reference evidence="2" key="1">
    <citation type="submission" date="2024-02" db="UniProtKB">
        <authorList>
            <consortium name="WormBaseParasite"/>
        </authorList>
    </citation>
    <scope>IDENTIFICATION</scope>
</reference>
<dbReference type="PANTHER" id="PTHR31094:SF2">
    <property type="entry name" value="RIKEN CDNA 2310061I04 GENE"/>
    <property type="match status" value="1"/>
</dbReference>
<dbReference type="InterPro" id="IPR018790">
    <property type="entry name" value="DUF2358"/>
</dbReference>